<name>A0A1W1YH49_9FLAO</name>
<sequence length="70" mass="7979">MKYIFTVALLLVFIGCNKETTTILEPNAVDLSLSFEEQMLQVPNNTLESKEIITAYSEIMKEVLHMAQDQ</sequence>
<proteinExistence type="predicted"/>
<dbReference type="PROSITE" id="PS51257">
    <property type="entry name" value="PROKAR_LIPOPROTEIN"/>
    <property type="match status" value="1"/>
</dbReference>
<evidence type="ECO:0000313" key="2">
    <source>
        <dbReference type="Proteomes" id="UP000192360"/>
    </source>
</evidence>
<dbReference type="Proteomes" id="UP000192360">
    <property type="component" value="Unassembled WGS sequence"/>
</dbReference>
<dbReference type="STRING" id="504486.SAMN05660703_0478"/>
<protein>
    <submittedName>
        <fullName evidence="1">Uncharacterized protein</fullName>
    </submittedName>
</protein>
<accession>A0A1W1YH49</accession>
<dbReference type="RefSeq" id="WP_084059788.1">
    <property type="nucleotide sequence ID" value="NZ_FWXO01000001.1"/>
</dbReference>
<reference evidence="1 2" key="1">
    <citation type="submission" date="2017-04" db="EMBL/GenBank/DDBJ databases">
        <authorList>
            <person name="Afonso C.L."/>
            <person name="Miller P.J."/>
            <person name="Scott M.A."/>
            <person name="Spackman E."/>
            <person name="Goraichik I."/>
            <person name="Dimitrov K.M."/>
            <person name="Suarez D.L."/>
            <person name="Swayne D.E."/>
        </authorList>
    </citation>
    <scope>NUCLEOTIDE SEQUENCE [LARGE SCALE GENOMIC DNA]</scope>
    <source>
        <strain evidence="1 2">DSM 21164</strain>
    </source>
</reference>
<evidence type="ECO:0000313" key="1">
    <source>
        <dbReference type="EMBL" id="SMC35466.1"/>
    </source>
</evidence>
<gene>
    <name evidence="1" type="ORF">SAMN05660703_0478</name>
</gene>
<dbReference type="EMBL" id="FWXO01000001">
    <property type="protein sequence ID" value="SMC35466.1"/>
    <property type="molecule type" value="Genomic_DNA"/>
</dbReference>
<organism evidence="1 2">
    <name type="scientific">Cellulophaga tyrosinoxydans</name>
    <dbReference type="NCBI Taxonomy" id="504486"/>
    <lineage>
        <taxon>Bacteria</taxon>
        <taxon>Pseudomonadati</taxon>
        <taxon>Bacteroidota</taxon>
        <taxon>Flavobacteriia</taxon>
        <taxon>Flavobacteriales</taxon>
        <taxon>Flavobacteriaceae</taxon>
        <taxon>Cellulophaga</taxon>
    </lineage>
</organism>
<keyword evidence="2" id="KW-1185">Reference proteome</keyword>
<dbReference type="AlphaFoldDB" id="A0A1W1YH49"/>